<dbReference type="EMBL" id="BFAA01000005">
    <property type="protein sequence ID" value="GCB62474.1"/>
    <property type="molecule type" value="Genomic_DNA"/>
</dbReference>
<dbReference type="InterPro" id="IPR003599">
    <property type="entry name" value="Ig_sub"/>
</dbReference>
<dbReference type="Pfam" id="PF13927">
    <property type="entry name" value="Ig_3"/>
    <property type="match status" value="1"/>
</dbReference>
<dbReference type="SMART" id="SM00408">
    <property type="entry name" value="IGc2"/>
    <property type="match status" value="2"/>
</dbReference>
<gene>
    <name evidence="14" type="ORF">scyTo_0000035</name>
</gene>
<dbReference type="PROSITE" id="PS50835">
    <property type="entry name" value="IG_LIKE"/>
    <property type="match status" value="3"/>
</dbReference>
<evidence type="ECO:0000256" key="2">
    <source>
        <dbReference type="ARBA" id="ARBA00022475"/>
    </source>
</evidence>
<dbReference type="GO" id="GO:0098632">
    <property type="term" value="F:cell-cell adhesion mediator activity"/>
    <property type="evidence" value="ECO:0007669"/>
    <property type="project" value="TreeGrafter"/>
</dbReference>
<dbReference type="GO" id="GO:0070593">
    <property type="term" value="P:dendrite self-avoidance"/>
    <property type="evidence" value="ECO:0007669"/>
    <property type="project" value="TreeGrafter"/>
</dbReference>
<keyword evidence="12" id="KW-1133">Transmembrane helix</keyword>
<evidence type="ECO:0000256" key="1">
    <source>
        <dbReference type="ARBA" id="ARBA00004115"/>
    </source>
</evidence>
<dbReference type="Pfam" id="PF07679">
    <property type="entry name" value="I-set"/>
    <property type="match status" value="1"/>
</dbReference>
<dbReference type="OrthoDB" id="5970915at2759"/>
<evidence type="ECO:0000256" key="11">
    <source>
        <dbReference type="SAM" id="MobiDB-lite"/>
    </source>
</evidence>
<keyword evidence="5" id="KW-1015">Disulfide bond</keyword>
<evidence type="ECO:0000256" key="5">
    <source>
        <dbReference type="ARBA" id="ARBA00023157"/>
    </source>
</evidence>
<feature type="region of interest" description="Disordered" evidence="11">
    <location>
        <begin position="326"/>
        <end position="358"/>
    </location>
</feature>
<keyword evidence="4 12" id="KW-0472">Membrane</keyword>
<evidence type="ECO:0000256" key="9">
    <source>
        <dbReference type="ARBA" id="ARBA00023768"/>
    </source>
</evidence>
<evidence type="ECO:0000256" key="8">
    <source>
        <dbReference type="ARBA" id="ARBA00023319"/>
    </source>
</evidence>
<dbReference type="PANTHER" id="PTHR10075">
    <property type="entry name" value="BASIGIN RELATED"/>
    <property type="match status" value="1"/>
</dbReference>
<evidence type="ECO:0000313" key="15">
    <source>
        <dbReference type="Proteomes" id="UP000288216"/>
    </source>
</evidence>
<evidence type="ECO:0000259" key="13">
    <source>
        <dbReference type="PROSITE" id="PS50835"/>
    </source>
</evidence>
<dbReference type="GO" id="GO:0007156">
    <property type="term" value="P:homophilic cell adhesion via plasma membrane adhesion molecules"/>
    <property type="evidence" value="ECO:0007669"/>
    <property type="project" value="TreeGrafter"/>
</dbReference>
<dbReference type="GO" id="GO:0007411">
    <property type="term" value="P:axon guidance"/>
    <property type="evidence" value="ECO:0007669"/>
    <property type="project" value="TreeGrafter"/>
</dbReference>
<dbReference type="PANTHER" id="PTHR10075:SF107">
    <property type="entry name" value="BASIGIN"/>
    <property type="match status" value="1"/>
</dbReference>
<dbReference type="InterPro" id="IPR013098">
    <property type="entry name" value="Ig_I-set"/>
</dbReference>
<organism evidence="14 15">
    <name type="scientific">Scyliorhinus torazame</name>
    <name type="common">Cloudy catshark</name>
    <name type="synonym">Catulus torazame</name>
    <dbReference type="NCBI Taxonomy" id="75743"/>
    <lineage>
        <taxon>Eukaryota</taxon>
        <taxon>Metazoa</taxon>
        <taxon>Chordata</taxon>
        <taxon>Craniata</taxon>
        <taxon>Vertebrata</taxon>
        <taxon>Chondrichthyes</taxon>
        <taxon>Elasmobranchii</taxon>
        <taxon>Galeomorphii</taxon>
        <taxon>Galeoidea</taxon>
        <taxon>Carcharhiniformes</taxon>
        <taxon>Scyliorhinidae</taxon>
        <taxon>Scyliorhinus</taxon>
    </lineage>
</organism>
<feature type="domain" description="Ig-like" evidence="13">
    <location>
        <begin position="195"/>
        <end position="293"/>
    </location>
</feature>
<keyword evidence="2" id="KW-1003">Cell membrane</keyword>
<dbReference type="InterPro" id="IPR036179">
    <property type="entry name" value="Ig-like_dom_sf"/>
</dbReference>
<dbReference type="SUPFAM" id="SSF48726">
    <property type="entry name" value="Immunoglobulin"/>
    <property type="match status" value="3"/>
</dbReference>
<name>A0A401NNQ2_SCYTO</name>
<dbReference type="GO" id="GO:0030424">
    <property type="term" value="C:axon"/>
    <property type="evidence" value="ECO:0007669"/>
    <property type="project" value="TreeGrafter"/>
</dbReference>
<keyword evidence="8" id="KW-0393">Immunoglobulin domain</keyword>
<keyword evidence="12" id="KW-0812">Transmembrane</keyword>
<evidence type="ECO:0000256" key="4">
    <source>
        <dbReference type="ARBA" id="ARBA00023136"/>
    </source>
</evidence>
<evidence type="ECO:0000256" key="7">
    <source>
        <dbReference type="ARBA" id="ARBA00023180"/>
    </source>
</evidence>
<dbReference type="SMART" id="SM00409">
    <property type="entry name" value="IG"/>
    <property type="match status" value="3"/>
</dbReference>
<dbReference type="InterPro" id="IPR003598">
    <property type="entry name" value="Ig_sub2"/>
</dbReference>
<accession>A0A401NNQ2</accession>
<keyword evidence="6" id="KW-0675">Receptor</keyword>
<dbReference type="Gene3D" id="2.60.40.10">
    <property type="entry name" value="Immunoglobulins"/>
    <property type="match status" value="3"/>
</dbReference>
<feature type="domain" description="Ig-like" evidence="13">
    <location>
        <begin position="105"/>
        <end position="177"/>
    </location>
</feature>
<evidence type="ECO:0000256" key="12">
    <source>
        <dbReference type="SAM" id="Phobius"/>
    </source>
</evidence>
<dbReference type="InterPro" id="IPR007110">
    <property type="entry name" value="Ig-like_dom"/>
</dbReference>
<evidence type="ECO:0000256" key="3">
    <source>
        <dbReference type="ARBA" id="ARBA00022824"/>
    </source>
</evidence>
<protein>
    <recommendedName>
        <fullName evidence="10">Basigin</fullName>
    </recommendedName>
</protein>
<dbReference type="PRINTS" id="PR01856">
    <property type="entry name" value="BASIGIN"/>
</dbReference>
<dbReference type="Proteomes" id="UP000288216">
    <property type="component" value="Unassembled WGS sequence"/>
</dbReference>
<comment type="subcellular location">
    <subcellularLocation>
        <location evidence="9">Basolateral cell membrane</location>
        <topology evidence="9">Single-pass type I membrane protein</topology>
    </subcellularLocation>
    <subcellularLocation>
        <location evidence="1">Endoplasmic reticulum membrane</location>
        <topology evidence="1">Single-pass type I membrane protein</topology>
    </subcellularLocation>
</comment>
<dbReference type="OMA" id="TITGHKW"/>
<feature type="transmembrane region" description="Helical" evidence="12">
    <location>
        <begin position="298"/>
        <end position="319"/>
    </location>
</feature>
<reference evidence="14 15" key="1">
    <citation type="journal article" date="2018" name="Nat. Ecol. Evol.">
        <title>Shark genomes provide insights into elasmobranch evolution and the origin of vertebrates.</title>
        <authorList>
            <person name="Hara Y"/>
            <person name="Yamaguchi K"/>
            <person name="Onimaru K"/>
            <person name="Kadota M"/>
            <person name="Koyanagi M"/>
            <person name="Keeley SD"/>
            <person name="Tatsumi K"/>
            <person name="Tanaka K"/>
            <person name="Motone F"/>
            <person name="Kageyama Y"/>
            <person name="Nozu R"/>
            <person name="Adachi N"/>
            <person name="Nishimura O"/>
            <person name="Nakagawa R"/>
            <person name="Tanegashima C"/>
            <person name="Kiyatake I"/>
            <person name="Matsumoto R"/>
            <person name="Murakumo K"/>
            <person name="Nishida K"/>
            <person name="Terakita A"/>
            <person name="Kuratani S"/>
            <person name="Sato K"/>
            <person name="Hyodo S Kuraku.S."/>
        </authorList>
    </citation>
    <scope>NUCLEOTIDE SEQUENCE [LARGE SCALE GENOMIC DNA]</scope>
</reference>
<evidence type="ECO:0000313" key="14">
    <source>
        <dbReference type="EMBL" id="GCB62474.1"/>
    </source>
</evidence>
<proteinExistence type="predicted"/>
<keyword evidence="7" id="KW-0325">Glycoprotein</keyword>
<evidence type="ECO:0000256" key="10">
    <source>
        <dbReference type="ARBA" id="ARBA00023876"/>
    </source>
</evidence>
<feature type="domain" description="Ig-like" evidence="13">
    <location>
        <begin position="1"/>
        <end position="91"/>
    </location>
</feature>
<dbReference type="FunFam" id="2.60.40.10:FF:000291">
    <property type="entry name" value="Neuroplastin b"/>
    <property type="match status" value="1"/>
</dbReference>
<comment type="caution">
    <text evidence="14">The sequence shown here is derived from an EMBL/GenBank/DDBJ whole genome shotgun (WGS) entry which is preliminary data.</text>
</comment>
<dbReference type="GO" id="GO:0005789">
    <property type="term" value="C:endoplasmic reticulum membrane"/>
    <property type="evidence" value="ECO:0007669"/>
    <property type="project" value="UniProtKB-SubCell"/>
</dbReference>
<keyword evidence="3" id="KW-0256">Endoplasmic reticulum</keyword>
<evidence type="ECO:0000256" key="6">
    <source>
        <dbReference type="ARBA" id="ARBA00023170"/>
    </source>
</evidence>
<keyword evidence="15" id="KW-1185">Reference proteome</keyword>
<dbReference type="CDD" id="cd00096">
    <property type="entry name" value="Ig"/>
    <property type="match status" value="1"/>
</dbReference>
<dbReference type="AlphaFoldDB" id="A0A401NNQ2"/>
<dbReference type="InterPro" id="IPR013783">
    <property type="entry name" value="Ig-like_fold"/>
</dbReference>
<sequence>MEDNVELNCEVIGKPTPEIQWWGIEGNDSEVMSQLYDGARQQRVKINSSYNIDAKSSIKITNLSIEDTGTYECRASNDPDRNDLQKRPKIKWIRSQATLIVIEHPIIVTNPPILESGDILTETTLRCNLTNPPSSIEGHVWQKDGLDIPDTSDKATSTIMEYKLSAVDAKHSGAYSCHYFTTPAVNNTIHVKALPGVSSDKKSEYGNEGDVGVLTCKSSGYPLVENWMWSRLSAGGVQELIVNGTKKFQIKSSVNKTELRIHPLTIDADQGNYICNATNEIGTRGETLHLRVRGRFAALWPFLGIVAEVIVLVAIIFIYEKRRKPDEISDDDEQGSAPLKSNASMNHKDKNVRQRNSN</sequence>
<dbReference type="GO" id="GO:0016323">
    <property type="term" value="C:basolateral plasma membrane"/>
    <property type="evidence" value="ECO:0007669"/>
    <property type="project" value="UniProtKB-SubCell"/>
</dbReference>